<organism evidence="2 3">
    <name type="scientific">uncultured phage cr111_1</name>
    <dbReference type="NCBI Taxonomy" id="2772071"/>
    <lineage>
        <taxon>Viruses</taxon>
        <taxon>Duplodnaviria</taxon>
        <taxon>Heunggongvirae</taxon>
        <taxon>Uroviricota</taxon>
        <taxon>Caudoviricetes</taxon>
        <taxon>Crassvirales</taxon>
        <taxon>Steigviridae</taxon>
        <taxon>Asinivirinae</taxon>
        <taxon>Lahndsivirus</taxon>
        <taxon>Lahndsivirus rarus</taxon>
    </lineage>
</organism>
<evidence type="ECO:0000313" key="2">
    <source>
        <dbReference type="EMBL" id="QOR59177.1"/>
    </source>
</evidence>
<reference evidence="2 3" key="1">
    <citation type="submission" date="2020-07" db="EMBL/GenBank/DDBJ databases">
        <title>Taxonomic proposal: Crassvirales, a new order of highly abundant and diverse bacterial viruses.</title>
        <authorList>
            <person name="Shkoporov A.N."/>
            <person name="Stockdale S.R."/>
            <person name="Guerin E."/>
            <person name="Ross R.P."/>
            <person name="Hill C."/>
        </authorList>
    </citation>
    <scope>NUCLEOTIDE SEQUENCE [LARGE SCALE GENOMIC DNA]</scope>
</reference>
<keyword evidence="3" id="KW-1185">Reference proteome</keyword>
<protein>
    <submittedName>
        <fullName evidence="2">Thiamine biosynthesis protein</fullName>
    </submittedName>
</protein>
<dbReference type="Pfam" id="PF00899">
    <property type="entry name" value="ThiF"/>
    <property type="match status" value="1"/>
</dbReference>
<dbReference type="RefSeq" id="YP_010111335.1">
    <property type="nucleotide sequence ID" value="NC_055880.1"/>
</dbReference>
<dbReference type="InterPro" id="IPR000594">
    <property type="entry name" value="ThiF_NAD_FAD-bd"/>
</dbReference>
<feature type="domain" description="THIF-type NAD/FAD binding fold" evidence="1">
    <location>
        <begin position="31"/>
        <end position="225"/>
    </location>
</feature>
<dbReference type="GeneID" id="65129698"/>
<dbReference type="KEGG" id="vg:65129698"/>
<dbReference type="EMBL" id="MT774387">
    <property type="protein sequence ID" value="QOR59177.1"/>
    <property type="molecule type" value="Genomic_DNA"/>
</dbReference>
<proteinExistence type="predicted"/>
<evidence type="ECO:0000313" key="3">
    <source>
        <dbReference type="Proteomes" id="UP000594132"/>
    </source>
</evidence>
<name>A0A7M1RXP6_9CAUD</name>
<dbReference type="SUPFAM" id="SSF69572">
    <property type="entry name" value="Activating enzymes of the ubiquitin-like proteins"/>
    <property type="match status" value="1"/>
</dbReference>
<dbReference type="InterPro" id="IPR035985">
    <property type="entry name" value="Ubiquitin-activating_enz"/>
</dbReference>
<accession>A0A7M1RXP6</accession>
<dbReference type="Proteomes" id="UP000594132">
    <property type="component" value="Segment"/>
</dbReference>
<dbReference type="GO" id="GO:0008641">
    <property type="term" value="F:ubiquitin-like modifier activating enzyme activity"/>
    <property type="evidence" value="ECO:0007669"/>
    <property type="project" value="InterPro"/>
</dbReference>
<evidence type="ECO:0000259" key="1">
    <source>
        <dbReference type="Pfam" id="PF00899"/>
    </source>
</evidence>
<sequence>MEEVNVDGLIPVNPATGPDETTSRFSSAIWYEKVKEKDITLAGCGGIGSYVGFLLGRMKPARLVLYDNDTVEVANLSGQLFDGRFIGSYKVDALRSMINGYSYCFSIYTIHERYTQHSGVSPIMICGFDNMEARKVFFQKWKEAALASTDARKYLFIDGRLAAEEFQVFAITGDNRAAMRKYEEEYLFSDEEAEETLCSYKQTSYMANMIASVMVNIFTNFCANECGLPFPRETPFLTTYRADYMDFKVER</sequence>
<dbReference type="Gene3D" id="3.40.50.720">
    <property type="entry name" value="NAD(P)-binding Rossmann-like Domain"/>
    <property type="match status" value="1"/>
</dbReference>